<organism evidence="2 3">
    <name type="scientific">Neolentinus lepideus HHB14362 ss-1</name>
    <dbReference type="NCBI Taxonomy" id="1314782"/>
    <lineage>
        <taxon>Eukaryota</taxon>
        <taxon>Fungi</taxon>
        <taxon>Dikarya</taxon>
        <taxon>Basidiomycota</taxon>
        <taxon>Agaricomycotina</taxon>
        <taxon>Agaricomycetes</taxon>
        <taxon>Gloeophyllales</taxon>
        <taxon>Gloeophyllaceae</taxon>
        <taxon>Neolentinus</taxon>
    </lineage>
</organism>
<dbReference type="InParanoid" id="A0A165TVZ4"/>
<name>A0A165TVZ4_9AGAM</name>
<proteinExistence type="predicted"/>
<feature type="domain" description="Hypervirulence associated protein TUDOR" evidence="1">
    <location>
        <begin position="7"/>
        <end position="62"/>
    </location>
</feature>
<dbReference type="Gene3D" id="2.30.30.1060">
    <property type="match status" value="1"/>
</dbReference>
<sequence>GQPIEEGDRVKTRFRSGKREGVVQKIVTSEPQDTSDLPVDVKHPPKVLVSHGHMASHNPGTLTLTES</sequence>
<evidence type="ECO:0000313" key="2">
    <source>
        <dbReference type="EMBL" id="KZT27257.1"/>
    </source>
</evidence>
<reference evidence="2 3" key="1">
    <citation type="journal article" date="2016" name="Mol. Biol. Evol.">
        <title>Comparative Genomics of Early-Diverging Mushroom-Forming Fungi Provides Insights into the Origins of Lignocellulose Decay Capabilities.</title>
        <authorList>
            <person name="Nagy L.G."/>
            <person name="Riley R."/>
            <person name="Tritt A."/>
            <person name="Adam C."/>
            <person name="Daum C."/>
            <person name="Floudas D."/>
            <person name="Sun H."/>
            <person name="Yadav J.S."/>
            <person name="Pangilinan J."/>
            <person name="Larsson K.H."/>
            <person name="Matsuura K."/>
            <person name="Barry K."/>
            <person name="Labutti K."/>
            <person name="Kuo R."/>
            <person name="Ohm R.A."/>
            <person name="Bhattacharya S.S."/>
            <person name="Shirouzu T."/>
            <person name="Yoshinaga Y."/>
            <person name="Martin F.M."/>
            <person name="Grigoriev I.V."/>
            <person name="Hibbett D.S."/>
        </authorList>
    </citation>
    <scope>NUCLEOTIDE SEQUENCE [LARGE SCALE GENOMIC DNA]</scope>
    <source>
        <strain evidence="2 3">HHB14362 ss-1</strain>
    </source>
</reference>
<evidence type="ECO:0000259" key="1">
    <source>
        <dbReference type="Pfam" id="PF11160"/>
    </source>
</evidence>
<dbReference type="InterPro" id="IPR021331">
    <property type="entry name" value="Hva1_TUDOR"/>
</dbReference>
<dbReference type="OrthoDB" id="2138648at2759"/>
<dbReference type="STRING" id="1314782.A0A165TVZ4"/>
<evidence type="ECO:0000313" key="3">
    <source>
        <dbReference type="Proteomes" id="UP000076761"/>
    </source>
</evidence>
<dbReference type="AlphaFoldDB" id="A0A165TVZ4"/>
<dbReference type="Pfam" id="PF11160">
    <property type="entry name" value="Hva1_TUDOR"/>
    <property type="match status" value="1"/>
</dbReference>
<dbReference type="EMBL" id="KV425563">
    <property type="protein sequence ID" value="KZT27257.1"/>
    <property type="molecule type" value="Genomic_DNA"/>
</dbReference>
<accession>A0A165TVZ4</accession>
<protein>
    <recommendedName>
        <fullName evidence="1">Hypervirulence associated protein TUDOR domain-containing protein</fullName>
    </recommendedName>
</protein>
<dbReference type="Proteomes" id="UP000076761">
    <property type="component" value="Unassembled WGS sequence"/>
</dbReference>
<keyword evidence="3" id="KW-1185">Reference proteome</keyword>
<feature type="non-terminal residue" evidence="2">
    <location>
        <position position="1"/>
    </location>
</feature>
<gene>
    <name evidence="2" type="ORF">NEOLEDRAFT_1061415</name>
</gene>